<sequence>MAAIAIIIFVGLFSFGGEAFGWVAYEADVRLALFLTFVLGIICGMRVKS</sequence>
<comment type="caution">
    <text evidence="2">The sequence shown here is derived from an EMBL/GenBank/DDBJ whole genome shotgun (WGS) entry which is preliminary data.</text>
</comment>
<organism evidence="2 3">
    <name type="scientific">Sphingomonas jejuensis</name>
    <dbReference type="NCBI Taxonomy" id="904715"/>
    <lineage>
        <taxon>Bacteria</taxon>
        <taxon>Pseudomonadati</taxon>
        <taxon>Pseudomonadota</taxon>
        <taxon>Alphaproteobacteria</taxon>
        <taxon>Sphingomonadales</taxon>
        <taxon>Sphingomonadaceae</taxon>
        <taxon>Sphingomonas</taxon>
    </lineage>
</organism>
<reference evidence="2 3" key="1">
    <citation type="submission" date="2020-03" db="EMBL/GenBank/DDBJ databases">
        <title>Genomic Encyclopedia of Type Strains, Phase IV (KMG-IV): sequencing the most valuable type-strain genomes for metagenomic binning, comparative biology and taxonomic classification.</title>
        <authorList>
            <person name="Goeker M."/>
        </authorList>
    </citation>
    <scope>NUCLEOTIDE SEQUENCE [LARGE SCALE GENOMIC DNA]</scope>
    <source>
        <strain evidence="2 3">DSM 27651</strain>
    </source>
</reference>
<dbReference type="RefSeq" id="WP_167954202.1">
    <property type="nucleotide sequence ID" value="NZ_JAATJE010000001.1"/>
</dbReference>
<evidence type="ECO:0000256" key="1">
    <source>
        <dbReference type="SAM" id="Phobius"/>
    </source>
</evidence>
<proteinExistence type="predicted"/>
<feature type="transmembrane region" description="Helical" evidence="1">
    <location>
        <begin position="31"/>
        <end position="47"/>
    </location>
</feature>
<evidence type="ECO:0000313" key="3">
    <source>
        <dbReference type="Proteomes" id="UP000734218"/>
    </source>
</evidence>
<keyword evidence="1" id="KW-1133">Transmembrane helix</keyword>
<gene>
    <name evidence="2" type="ORF">GGR88_001828</name>
</gene>
<protein>
    <submittedName>
        <fullName evidence="2">Uncharacterized protein</fullName>
    </submittedName>
</protein>
<name>A0ABX0XM94_9SPHN</name>
<keyword evidence="3" id="KW-1185">Reference proteome</keyword>
<evidence type="ECO:0000313" key="2">
    <source>
        <dbReference type="EMBL" id="NJC34354.1"/>
    </source>
</evidence>
<keyword evidence="1" id="KW-0472">Membrane</keyword>
<accession>A0ABX0XM94</accession>
<dbReference type="Proteomes" id="UP000734218">
    <property type="component" value="Unassembled WGS sequence"/>
</dbReference>
<dbReference type="EMBL" id="JAATJE010000001">
    <property type="protein sequence ID" value="NJC34354.1"/>
    <property type="molecule type" value="Genomic_DNA"/>
</dbReference>
<keyword evidence="1" id="KW-0812">Transmembrane</keyword>